<proteinExistence type="predicted"/>
<gene>
    <name evidence="3" type="ORF">BP6252_13196</name>
</gene>
<dbReference type="PANTHER" id="PTHR37534">
    <property type="entry name" value="TRANSCRIPTIONAL ACTIVATOR PROTEIN UGA3"/>
    <property type="match status" value="1"/>
</dbReference>
<reference evidence="3 4" key="1">
    <citation type="journal article" date="2018" name="IMA Fungus">
        <title>IMA Genome-F 9: Draft genome sequence of Annulohypoxylon stygium, Aspergillus mulundensis, Berkeleyomyces basicola (syn. Thielaviopsis basicola), Ceratocystis smalleyi, two Cercospora beticola strains, Coleophoma cylindrospora, Fusarium fracticaudum, Phialophora cf. hyalina, and Morchella septimelata.</title>
        <authorList>
            <person name="Wingfield B.D."/>
            <person name="Bills G.F."/>
            <person name="Dong Y."/>
            <person name="Huang W."/>
            <person name="Nel W.J."/>
            <person name="Swalarsk-Parry B.S."/>
            <person name="Vaghefi N."/>
            <person name="Wilken P.M."/>
            <person name="An Z."/>
            <person name="de Beer Z.W."/>
            <person name="De Vos L."/>
            <person name="Chen L."/>
            <person name="Duong T.A."/>
            <person name="Gao Y."/>
            <person name="Hammerbacher A."/>
            <person name="Kikkert J.R."/>
            <person name="Li Y."/>
            <person name="Li H."/>
            <person name="Li K."/>
            <person name="Li Q."/>
            <person name="Liu X."/>
            <person name="Ma X."/>
            <person name="Naidoo K."/>
            <person name="Pethybridge S.J."/>
            <person name="Sun J."/>
            <person name="Steenkamp E.T."/>
            <person name="van der Nest M.A."/>
            <person name="van Wyk S."/>
            <person name="Wingfield M.J."/>
            <person name="Xiong C."/>
            <person name="Yue Q."/>
            <person name="Zhang X."/>
        </authorList>
    </citation>
    <scope>NUCLEOTIDE SEQUENCE [LARGE SCALE GENOMIC DNA]</scope>
    <source>
        <strain evidence="3 4">BP6252</strain>
    </source>
</reference>
<dbReference type="PANTHER" id="PTHR37534:SF46">
    <property type="entry name" value="ZN(II)2CYS6 TRANSCRIPTION FACTOR (EUROFUNG)"/>
    <property type="match status" value="1"/>
</dbReference>
<dbReference type="AlphaFoldDB" id="A0A3D8QAQ0"/>
<evidence type="ECO:0000313" key="3">
    <source>
        <dbReference type="EMBL" id="RDW58720.1"/>
    </source>
</evidence>
<dbReference type="Proteomes" id="UP000256645">
    <property type="component" value="Unassembled WGS sequence"/>
</dbReference>
<name>A0A3D8QAQ0_9HELO</name>
<dbReference type="STRING" id="1849047.A0A3D8QAQ0"/>
<comment type="caution">
    <text evidence="3">The sequence shown here is derived from an EMBL/GenBank/DDBJ whole genome shotgun (WGS) entry which is preliminary data.</text>
</comment>
<comment type="subcellular location">
    <subcellularLocation>
        <location evidence="1">Nucleus</location>
    </subcellularLocation>
</comment>
<sequence length="555" mass="63214">MAVSRFTLYQEIPLLAPVTKSNPKTLQTLSLDEPWDGRNADYTLESLVTRPMTTPSPTYTRPWSSGVSPVDDIPGQYQYDSSSEFHDDQMDLSFLQDVEQNSTTSKQEIFSMPTKDTDIMALYLDTVFYEIYPFFSLRKNNLEYRGWLLTMVISKGPAQQACFGLSLKYVNALAAGRCTREFLEGTQCGLQAKYYYGCAIESLSSEIAQWIRNRGHQCLWQRREKTIELLFCISQLIMFEIYQDGHSSLWKTHFQGGFDLIADIPPWHELPSSTSACFPTTSKPNTNNIQLYNSTDFPMSPASSMYSSCSQTNCSRPHHTYTQAVSCKFVYLFFIHLDIVLASSTRTPLKLLIDHLALLSTSQREQSASSNISSIQLFGLEEWALLNLCKVIQLETLKNELTRTAQLSMARLVEQGTVIEAQIKQSLRITPMYVASSRSSPHQQPNILLEQYELSTIRSEIYAHATLIYLHVLLSGPLFLLPEIRNSVKAAISLLKVLSPQHRQLRALRWPLAVLFCLAQEDERSWLEEKVANKWASMIAQNSRETKDWAQLPIL</sequence>
<evidence type="ECO:0000256" key="2">
    <source>
        <dbReference type="ARBA" id="ARBA00023242"/>
    </source>
</evidence>
<dbReference type="GO" id="GO:0005634">
    <property type="term" value="C:nucleus"/>
    <property type="evidence" value="ECO:0007669"/>
    <property type="project" value="UniProtKB-SubCell"/>
</dbReference>
<keyword evidence="4" id="KW-1185">Reference proteome</keyword>
<dbReference type="InterPro" id="IPR021858">
    <property type="entry name" value="Fun_TF"/>
</dbReference>
<evidence type="ECO:0000313" key="4">
    <source>
        <dbReference type="Proteomes" id="UP000256645"/>
    </source>
</evidence>
<evidence type="ECO:0008006" key="5">
    <source>
        <dbReference type="Google" id="ProtNLM"/>
    </source>
</evidence>
<evidence type="ECO:0000256" key="1">
    <source>
        <dbReference type="ARBA" id="ARBA00004123"/>
    </source>
</evidence>
<organism evidence="3 4">
    <name type="scientific">Coleophoma cylindrospora</name>
    <dbReference type="NCBI Taxonomy" id="1849047"/>
    <lineage>
        <taxon>Eukaryota</taxon>
        <taxon>Fungi</taxon>
        <taxon>Dikarya</taxon>
        <taxon>Ascomycota</taxon>
        <taxon>Pezizomycotina</taxon>
        <taxon>Leotiomycetes</taxon>
        <taxon>Helotiales</taxon>
        <taxon>Dermateaceae</taxon>
        <taxon>Coleophoma</taxon>
    </lineage>
</organism>
<protein>
    <recommendedName>
        <fullName evidence="5">Transcription factor domain-containing protein</fullName>
    </recommendedName>
</protein>
<dbReference type="OrthoDB" id="5213892at2759"/>
<dbReference type="EMBL" id="PDLM01000017">
    <property type="protein sequence ID" value="RDW58720.1"/>
    <property type="molecule type" value="Genomic_DNA"/>
</dbReference>
<accession>A0A3D8QAQ0</accession>
<keyword evidence="2" id="KW-0539">Nucleus</keyword>
<dbReference type="Pfam" id="PF11951">
    <property type="entry name" value="Fungal_trans_2"/>
    <property type="match status" value="1"/>
</dbReference>